<name>G7IVU5_MEDTR</name>
<protein>
    <submittedName>
        <fullName evidence="1 2">Uncharacterized protein</fullName>
    </submittedName>
</protein>
<keyword evidence="3" id="KW-1185">Reference proteome</keyword>
<dbReference type="eggNOG" id="ENOG502SYZ4">
    <property type="taxonomic scope" value="Eukaryota"/>
</dbReference>
<dbReference type="AlphaFoldDB" id="G7IVU5"/>
<reference evidence="1 3" key="2">
    <citation type="journal article" date="2014" name="BMC Genomics">
        <title>An improved genome release (version Mt4.0) for the model legume Medicago truncatula.</title>
        <authorList>
            <person name="Tang H."/>
            <person name="Krishnakumar V."/>
            <person name="Bidwell S."/>
            <person name="Rosen B."/>
            <person name="Chan A."/>
            <person name="Zhou S."/>
            <person name="Gentzbittel L."/>
            <person name="Childs K.L."/>
            <person name="Yandell M."/>
            <person name="Gundlach H."/>
            <person name="Mayer K.F."/>
            <person name="Schwartz D.C."/>
            <person name="Town C.D."/>
        </authorList>
    </citation>
    <scope>GENOME REANNOTATION</scope>
    <source>
        <strain evidence="2 3">cv. Jemalong A17</strain>
    </source>
</reference>
<reference evidence="1 3" key="1">
    <citation type="journal article" date="2011" name="Nature">
        <title>The Medicago genome provides insight into the evolution of rhizobial symbioses.</title>
        <authorList>
            <person name="Young N.D."/>
            <person name="Debelle F."/>
            <person name="Oldroyd G.E."/>
            <person name="Geurts R."/>
            <person name="Cannon S.B."/>
            <person name="Udvardi M.K."/>
            <person name="Benedito V.A."/>
            <person name="Mayer K.F."/>
            <person name="Gouzy J."/>
            <person name="Schoof H."/>
            <person name="Van de Peer Y."/>
            <person name="Proost S."/>
            <person name="Cook D.R."/>
            <person name="Meyers B.C."/>
            <person name="Spannagl M."/>
            <person name="Cheung F."/>
            <person name="De Mita S."/>
            <person name="Krishnakumar V."/>
            <person name="Gundlach H."/>
            <person name="Zhou S."/>
            <person name="Mudge J."/>
            <person name="Bharti A.K."/>
            <person name="Murray J.D."/>
            <person name="Naoumkina M.A."/>
            <person name="Rosen B."/>
            <person name="Silverstein K.A."/>
            <person name="Tang H."/>
            <person name="Rombauts S."/>
            <person name="Zhao P.X."/>
            <person name="Zhou P."/>
            <person name="Barbe V."/>
            <person name="Bardou P."/>
            <person name="Bechner M."/>
            <person name="Bellec A."/>
            <person name="Berger A."/>
            <person name="Berges H."/>
            <person name="Bidwell S."/>
            <person name="Bisseling T."/>
            <person name="Choisne N."/>
            <person name="Couloux A."/>
            <person name="Denny R."/>
            <person name="Deshpande S."/>
            <person name="Dai X."/>
            <person name="Doyle J.J."/>
            <person name="Dudez A.M."/>
            <person name="Farmer A.D."/>
            <person name="Fouteau S."/>
            <person name="Franken C."/>
            <person name="Gibelin C."/>
            <person name="Gish J."/>
            <person name="Goldstein S."/>
            <person name="Gonzalez A.J."/>
            <person name="Green P.J."/>
            <person name="Hallab A."/>
            <person name="Hartog M."/>
            <person name="Hua A."/>
            <person name="Humphray S.J."/>
            <person name="Jeong D.H."/>
            <person name="Jing Y."/>
            <person name="Jocker A."/>
            <person name="Kenton S.M."/>
            <person name="Kim D.J."/>
            <person name="Klee K."/>
            <person name="Lai H."/>
            <person name="Lang C."/>
            <person name="Lin S."/>
            <person name="Macmil S.L."/>
            <person name="Magdelenat G."/>
            <person name="Matthews L."/>
            <person name="McCorrison J."/>
            <person name="Monaghan E.L."/>
            <person name="Mun J.H."/>
            <person name="Najar F.Z."/>
            <person name="Nicholson C."/>
            <person name="Noirot C."/>
            <person name="O'Bleness M."/>
            <person name="Paule C.R."/>
            <person name="Poulain J."/>
            <person name="Prion F."/>
            <person name="Qin B."/>
            <person name="Qu C."/>
            <person name="Retzel E.F."/>
            <person name="Riddle C."/>
            <person name="Sallet E."/>
            <person name="Samain S."/>
            <person name="Samson N."/>
            <person name="Sanders I."/>
            <person name="Saurat O."/>
            <person name="Scarpelli C."/>
            <person name="Schiex T."/>
            <person name="Segurens B."/>
            <person name="Severin A.J."/>
            <person name="Sherrier D.J."/>
            <person name="Shi R."/>
            <person name="Sims S."/>
            <person name="Singer S.R."/>
            <person name="Sinharoy S."/>
            <person name="Sterck L."/>
            <person name="Viollet A."/>
            <person name="Wang B.B."/>
            <person name="Wang K."/>
            <person name="Wang M."/>
            <person name="Wang X."/>
            <person name="Warfsmann J."/>
            <person name="Weissenbach J."/>
            <person name="White D.D."/>
            <person name="White J.D."/>
            <person name="Wiley G.B."/>
            <person name="Wincker P."/>
            <person name="Xing Y."/>
            <person name="Yang L."/>
            <person name="Yao Z."/>
            <person name="Ying F."/>
            <person name="Zhai J."/>
            <person name="Zhou L."/>
            <person name="Zuber A."/>
            <person name="Denarie J."/>
            <person name="Dixon R.A."/>
            <person name="May G.D."/>
            <person name="Schwartz D.C."/>
            <person name="Rogers J."/>
            <person name="Quetier F."/>
            <person name="Town C.D."/>
            <person name="Roe B.A."/>
        </authorList>
    </citation>
    <scope>NUCLEOTIDE SEQUENCE [LARGE SCALE GENOMIC DNA]</scope>
    <source>
        <strain evidence="1">A17</strain>
        <strain evidence="2 3">cv. Jemalong A17</strain>
    </source>
</reference>
<dbReference type="EnsemblPlants" id="AES68678">
    <property type="protein sequence ID" value="AES68678"/>
    <property type="gene ID" value="MTR_3g013550"/>
</dbReference>
<dbReference type="Proteomes" id="UP000002051">
    <property type="component" value="Chromosome 3"/>
</dbReference>
<dbReference type="PaxDb" id="3880-AES68678"/>
<evidence type="ECO:0000313" key="1">
    <source>
        <dbReference type="EMBL" id="AES68678.1"/>
    </source>
</evidence>
<reference evidence="2" key="3">
    <citation type="submission" date="2015-04" db="UniProtKB">
        <authorList>
            <consortium name="EnsemblPlants"/>
        </authorList>
    </citation>
    <scope>IDENTIFICATION</scope>
    <source>
        <strain evidence="2">cv. Jemalong A17</strain>
    </source>
</reference>
<sequence length="139" mass="15280">MWSGVPSYRSTLDRLTYTNVELRPIPMVFGSSHSAFHTLKFTVDASCVFPLFSLLRLVLTSSSPFSTPSCPFGIKSVLKTIVPFRFNVPSELRMVLTLGLFYPGGGVVDSLPCTILGSAMKRLKESDLVVTQPSNNFGR</sequence>
<gene>
    <name evidence="1" type="ordered locus">MTR_3g013550</name>
</gene>
<proteinExistence type="predicted"/>
<evidence type="ECO:0000313" key="2">
    <source>
        <dbReference type="EnsemblPlants" id="AES68678"/>
    </source>
</evidence>
<evidence type="ECO:0000313" key="3">
    <source>
        <dbReference type="Proteomes" id="UP000002051"/>
    </source>
</evidence>
<accession>G7IVU5</accession>
<organism evidence="1 3">
    <name type="scientific">Medicago truncatula</name>
    <name type="common">Barrel medic</name>
    <name type="synonym">Medicago tribuloides</name>
    <dbReference type="NCBI Taxonomy" id="3880"/>
    <lineage>
        <taxon>Eukaryota</taxon>
        <taxon>Viridiplantae</taxon>
        <taxon>Streptophyta</taxon>
        <taxon>Embryophyta</taxon>
        <taxon>Tracheophyta</taxon>
        <taxon>Spermatophyta</taxon>
        <taxon>Magnoliopsida</taxon>
        <taxon>eudicotyledons</taxon>
        <taxon>Gunneridae</taxon>
        <taxon>Pentapetalae</taxon>
        <taxon>rosids</taxon>
        <taxon>fabids</taxon>
        <taxon>Fabales</taxon>
        <taxon>Fabaceae</taxon>
        <taxon>Papilionoideae</taxon>
        <taxon>50 kb inversion clade</taxon>
        <taxon>NPAAA clade</taxon>
        <taxon>Hologalegina</taxon>
        <taxon>IRL clade</taxon>
        <taxon>Trifolieae</taxon>
        <taxon>Medicago</taxon>
    </lineage>
</organism>
<dbReference type="EMBL" id="CM001219">
    <property type="protein sequence ID" value="AES68678.1"/>
    <property type="molecule type" value="Genomic_DNA"/>
</dbReference>
<dbReference type="HOGENOM" id="CLU_1848070_0_0_1"/>